<reference evidence="2 7" key="1">
    <citation type="submission" date="2018-04" db="EMBL/GenBank/DDBJ databases">
        <authorList>
            <person name="Van Tyne D."/>
        </authorList>
    </citation>
    <scope>NUCLEOTIDE SEQUENCE [LARGE SCALE GENOMIC DNA]</scope>
    <source>
        <strain evidence="2 7">B2535</strain>
    </source>
</reference>
<name>A0A1B4XMW8_ENTFL</name>
<evidence type="ECO:0000313" key="7">
    <source>
        <dbReference type="Proteomes" id="UP000244140"/>
    </source>
</evidence>
<reference evidence="6 10" key="3">
    <citation type="submission" date="2019-02" db="EMBL/GenBank/DDBJ databases">
        <title>Bacteria dissemination in different level of health care in South Africa: the effectiveness of infections prevention and control.</title>
        <authorList>
            <person name="Shobo C."/>
            <person name="Amoako D.G."/>
            <person name="Allam M."/>
            <person name="Ismail A."/>
            <person name="Bester L.A."/>
            <person name="Essack S.Y."/>
        </authorList>
    </citation>
    <scope>NUCLEOTIDE SEQUENCE [LARGE SCALE GENOMIC DNA]</scope>
    <source>
        <strain evidence="6 10">2SIL2</strain>
    </source>
</reference>
<proteinExistence type="predicted"/>
<evidence type="ECO:0000313" key="1">
    <source>
        <dbReference type="EMBL" id="MXS51913.1"/>
    </source>
</evidence>
<dbReference type="AlphaFoldDB" id="A0A1B4XMW8"/>
<dbReference type="Proteomes" id="UP000429730">
    <property type="component" value="Unassembled WGS sequence"/>
</dbReference>
<dbReference type="Proteomes" id="UP000244140">
    <property type="component" value="Unassembled WGS sequence"/>
</dbReference>
<evidence type="ECO:0000313" key="5">
    <source>
        <dbReference type="EMBL" id="RYU36208.1"/>
    </source>
</evidence>
<reference evidence="1 11" key="5">
    <citation type="submission" date="2019-04" db="EMBL/GenBank/DDBJ databases">
        <title>Step-wise assembly of the neonatal virome modulated by breast feeding.</title>
        <authorList>
            <person name="Liang G."/>
            <person name="Bushman F."/>
        </authorList>
    </citation>
    <scope>NUCLEOTIDE SEQUENCE [LARGE SCALE GENOMIC DNA]</scope>
    <source>
        <strain evidence="1 11">E3754</strain>
    </source>
</reference>
<reference evidence="5 9" key="4">
    <citation type="submission" date="2019-02" db="EMBL/GenBank/DDBJ databases">
        <title>From farm to fork: dissemination of Tn554::fexA-optrA in linezolid-resistant Enterococcus faecalis clones from chicken feces and meat in Tunisia.</title>
        <authorList>
            <person name="Tedim A.P."/>
            <person name="Elghaieb H."/>
            <person name="Abbassi M.S."/>
            <person name="Novais C."/>
            <person name="Hassen A."/>
            <person name="Peixe L."/>
            <person name="Freitas A.R."/>
        </authorList>
    </citation>
    <scope>NUCLEOTIDE SEQUENCE [LARGE SCALE GENOMIC DNA]</scope>
    <source>
        <strain evidence="5 9">728T</strain>
    </source>
</reference>
<evidence type="ECO:0000313" key="3">
    <source>
        <dbReference type="EMBL" id="QFY92141.1"/>
    </source>
</evidence>
<evidence type="ECO:0000313" key="10">
    <source>
        <dbReference type="Proteomes" id="UP000305511"/>
    </source>
</evidence>
<evidence type="ECO:0000313" key="4">
    <source>
        <dbReference type="EMBL" id="ROX35367.1"/>
    </source>
</evidence>
<dbReference type="Proteomes" id="UP000281488">
    <property type="component" value="Unassembled WGS sequence"/>
</dbReference>
<dbReference type="Proteomes" id="UP000305511">
    <property type="component" value="Unassembled WGS sequence"/>
</dbReference>
<dbReference type="EMBL" id="RKMZ01000001">
    <property type="protein sequence ID" value="ROX35367.1"/>
    <property type="molecule type" value="Genomic_DNA"/>
</dbReference>
<dbReference type="Proteomes" id="UP000292223">
    <property type="component" value="Unassembled WGS sequence"/>
</dbReference>
<dbReference type="EMBL" id="SIYF01000144">
    <property type="protein sequence ID" value="TKK87658.1"/>
    <property type="molecule type" value="Genomic_DNA"/>
</dbReference>
<reference evidence="4 8" key="2">
    <citation type="submission" date="2018-10" db="EMBL/GenBank/DDBJ databases">
        <title>Genotypes and phenotypes of Enterococci isolated from broiler chickens.</title>
        <authorList>
            <person name="Muhammad A.R."/>
            <person name="Diarra M.S."/>
        </authorList>
    </citation>
    <scope>NUCLEOTIDE SEQUENCE [LARGE SCALE GENOMIC DNA]</scope>
    <source>
        <strain evidence="4 8">LIT2 A36'</strain>
    </source>
</reference>
<evidence type="ECO:0000313" key="11">
    <source>
        <dbReference type="Proteomes" id="UP000429730"/>
    </source>
</evidence>
<reference evidence="3" key="6">
    <citation type="submission" date="2019-07" db="EMBL/GenBank/DDBJ databases">
        <title>Transferable Resistance Gene optrA in Enterococcus faecalis from Swine in Brazil.</title>
        <authorList>
            <person name="Almeida L.M."/>
            <person name="Lebreton F."/>
            <person name="Gaca A."/>
            <person name="Bispo P.M."/>
            <person name="Saavedra J."/>
            <person name="Filsner P."/>
            <person name="Moreno A.M."/>
            <person name="Mamizuka E.M."/>
            <person name="Gilmore M.S."/>
        </authorList>
    </citation>
    <scope>NUCLEOTIDE SEQUENCE</scope>
    <source>
        <strain evidence="3">L15</strain>
    </source>
</reference>
<protein>
    <submittedName>
        <fullName evidence="5">Uncharacterized protein</fullName>
    </submittedName>
</protein>
<sequence length="48" mass="5452">MNVRRLSAVKRVAHRSSIKIVTGNLESKSFFAHSIETFTQHSQPLTKL</sequence>
<gene>
    <name evidence="3" type="ORF">CGZ46_05255</name>
    <name evidence="2" type="ORF">DAI13_05740</name>
    <name evidence="4" type="ORF">EGW16_03220</name>
    <name evidence="5" type="ORF">EU507_00330</name>
    <name evidence="6" type="ORF">EY666_06475</name>
    <name evidence="1" type="ORF">GTI81_04115</name>
</gene>
<dbReference type="EMBL" id="PZZH01000001">
    <property type="protein sequence ID" value="PTN77259.1"/>
    <property type="molecule type" value="Genomic_DNA"/>
</dbReference>
<evidence type="ECO:0000313" key="6">
    <source>
        <dbReference type="EMBL" id="TKK87658.1"/>
    </source>
</evidence>
<evidence type="ECO:0000313" key="8">
    <source>
        <dbReference type="Proteomes" id="UP000281488"/>
    </source>
</evidence>
<accession>A0A1B4XMW8</accession>
<evidence type="ECO:0000313" key="2">
    <source>
        <dbReference type="EMBL" id="PTN77259.1"/>
    </source>
</evidence>
<evidence type="ECO:0000313" key="9">
    <source>
        <dbReference type="Proteomes" id="UP000292223"/>
    </source>
</evidence>
<organism evidence="5 9">
    <name type="scientific">Enterococcus faecalis</name>
    <name type="common">Streptococcus faecalis</name>
    <dbReference type="NCBI Taxonomy" id="1351"/>
    <lineage>
        <taxon>Bacteria</taxon>
        <taxon>Bacillati</taxon>
        <taxon>Bacillota</taxon>
        <taxon>Bacilli</taxon>
        <taxon>Lactobacillales</taxon>
        <taxon>Enterococcaceae</taxon>
        <taxon>Enterococcus</taxon>
    </lineage>
</organism>
<dbReference type="EMBL" id="CP042213">
    <property type="protein sequence ID" value="QFY92141.1"/>
    <property type="molecule type" value="Genomic_DNA"/>
</dbReference>
<dbReference type="EMBL" id="SEWT01000001">
    <property type="protein sequence ID" value="RYU36208.1"/>
    <property type="molecule type" value="Genomic_DNA"/>
</dbReference>
<dbReference type="EMBL" id="WVTJ01000005">
    <property type="protein sequence ID" value="MXS51913.1"/>
    <property type="molecule type" value="Genomic_DNA"/>
</dbReference>